<evidence type="ECO:0000256" key="4">
    <source>
        <dbReference type="ARBA" id="ARBA00022692"/>
    </source>
</evidence>
<name>A0A9E8DA97_9MUSC</name>
<feature type="transmembrane region" description="Helical" evidence="10">
    <location>
        <begin position="78"/>
        <end position="102"/>
    </location>
</feature>
<dbReference type="GO" id="GO:0005886">
    <property type="term" value="C:plasma membrane"/>
    <property type="evidence" value="ECO:0007669"/>
    <property type="project" value="UniProtKB-SubCell"/>
</dbReference>
<feature type="transmembrane region" description="Helical" evidence="10">
    <location>
        <begin position="41"/>
        <end position="66"/>
    </location>
</feature>
<keyword evidence="9 10" id="KW-0807">Transducer</keyword>
<evidence type="ECO:0000256" key="6">
    <source>
        <dbReference type="ARBA" id="ARBA00022989"/>
    </source>
</evidence>
<keyword evidence="4 10" id="KW-0812">Transmembrane</keyword>
<accession>A0A9E8DA97</accession>
<feature type="transmembrane region" description="Helical" evidence="10">
    <location>
        <begin position="268"/>
        <end position="287"/>
    </location>
</feature>
<dbReference type="GO" id="GO:0007165">
    <property type="term" value="P:signal transduction"/>
    <property type="evidence" value="ECO:0007669"/>
    <property type="project" value="UniProtKB-KW"/>
</dbReference>
<proteinExistence type="evidence at transcript level"/>
<dbReference type="GO" id="GO:0005549">
    <property type="term" value="F:odorant binding"/>
    <property type="evidence" value="ECO:0007669"/>
    <property type="project" value="InterPro"/>
</dbReference>
<comment type="similarity">
    <text evidence="10">Belongs to the insect chemoreceptor superfamily. Heteromeric odorant receptor channel (TC 1.A.69) family.</text>
</comment>
<protein>
    <recommendedName>
        <fullName evidence="10">Odorant receptor</fullName>
    </recommendedName>
</protein>
<evidence type="ECO:0000256" key="3">
    <source>
        <dbReference type="ARBA" id="ARBA00022606"/>
    </source>
</evidence>
<evidence type="ECO:0000256" key="9">
    <source>
        <dbReference type="ARBA" id="ARBA00023224"/>
    </source>
</evidence>
<keyword evidence="2" id="KW-1003">Cell membrane</keyword>
<keyword evidence="5 10" id="KW-0552">Olfaction</keyword>
<sequence>MFELLTGHGVDNLRSSDAFIYLFKGYTIVGTNPPMDAGPLYYIWSAFLNTNAVIFSPFLCGVGYILKYMQHTIETKQLLIGIQASLNVLGIPPKIIIMTLSLKRLRSMESTLALMDARYTKPEDLNLIRKSAIMGNRLVFAFGMAYFSYWLLTGASCLINGKAPLSLWIPFLDENRSNFDFCFQSTIDLFFMFFFLLYQVLNDSYGSVYICVIRAHLQLLVRRVQLLGRNVEMSSDDKIKELVDCIITHQQILRLLGVIEPIISKTMFTQFLIAASILCVTMINMFISDDLSTQVASGAYFMCVLLQISPCCYFASELMADSEKLPDAIFHCNWVEQDRCFRKMIIYFMHRSQLSIQLTAMKLFSINVATNVSIAKFSFTLFTFVKEMGIGQNAKK</sequence>
<keyword evidence="7 10" id="KW-0472">Membrane</keyword>
<feature type="transmembrane region" description="Helical" evidence="10">
    <location>
        <begin position="299"/>
        <end position="316"/>
    </location>
</feature>
<dbReference type="Pfam" id="PF02949">
    <property type="entry name" value="7tm_6"/>
    <property type="match status" value="1"/>
</dbReference>
<dbReference type="GO" id="GO:0004984">
    <property type="term" value="F:olfactory receptor activity"/>
    <property type="evidence" value="ECO:0007669"/>
    <property type="project" value="InterPro"/>
</dbReference>
<keyword evidence="6 10" id="KW-1133">Transmembrane helix</keyword>
<evidence type="ECO:0000256" key="10">
    <source>
        <dbReference type="RuleBase" id="RU351113"/>
    </source>
</evidence>
<evidence type="ECO:0000256" key="1">
    <source>
        <dbReference type="ARBA" id="ARBA00004651"/>
    </source>
</evidence>
<reference evidence="11" key="1">
    <citation type="journal article" date="2022" name="Int. J. Mol. Sci.">
        <title>Identification of Candidate Chemosensory Gene Families by Head Transcriptomes Analysis in the Mexican Fruit Fly, Anastrepha ludens Loew (Diptera: Tephritidae).</title>
        <authorList>
            <person name="Segura-Leon O.L."/>
            <person name="Torres-Huerta B."/>
            <person name="Estrada-Perez A.R."/>
            <person name="Cibrian-Tovar J."/>
            <person name="Hernandez-Hernandez F.C."/>
            <person name="Cruz-Jaramillo J.L."/>
            <person name="Meza-Hernandez J.S."/>
            <person name="Sanchez-Galicia F."/>
        </authorList>
    </citation>
    <scope>NUCLEOTIDE SEQUENCE</scope>
</reference>
<feature type="transmembrane region" description="Helical" evidence="10">
    <location>
        <begin position="138"/>
        <end position="159"/>
    </location>
</feature>
<dbReference type="EMBL" id="ON419988">
    <property type="protein sequence ID" value="UZH23363.1"/>
    <property type="molecule type" value="mRNA"/>
</dbReference>
<evidence type="ECO:0000256" key="2">
    <source>
        <dbReference type="ARBA" id="ARBA00022475"/>
    </source>
</evidence>
<dbReference type="AlphaFoldDB" id="A0A9E8DA97"/>
<dbReference type="PANTHER" id="PTHR21137">
    <property type="entry name" value="ODORANT RECEPTOR"/>
    <property type="match status" value="1"/>
</dbReference>
<comment type="caution">
    <text evidence="10">Lacks conserved residue(s) required for the propagation of feature annotation.</text>
</comment>
<feature type="transmembrane region" description="Helical" evidence="10">
    <location>
        <begin position="179"/>
        <end position="198"/>
    </location>
</feature>
<comment type="subcellular location">
    <subcellularLocation>
        <location evidence="1 10">Cell membrane</location>
        <topology evidence="1 10">Multi-pass membrane protein</topology>
    </subcellularLocation>
</comment>
<evidence type="ECO:0000256" key="5">
    <source>
        <dbReference type="ARBA" id="ARBA00022725"/>
    </source>
</evidence>
<organism evidence="11">
    <name type="scientific">Anastrepha ludens</name>
    <name type="common">Mexican fruit fly</name>
    <dbReference type="NCBI Taxonomy" id="28586"/>
    <lineage>
        <taxon>Eukaryota</taxon>
        <taxon>Metazoa</taxon>
        <taxon>Ecdysozoa</taxon>
        <taxon>Arthropoda</taxon>
        <taxon>Hexapoda</taxon>
        <taxon>Insecta</taxon>
        <taxon>Pterygota</taxon>
        <taxon>Neoptera</taxon>
        <taxon>Endopterygota</taxon>
        <taxon>Diptera</taxon>
        <taxon>Brachycera</taxon>
        <taxon>Muscomorpha</taxon>
        <taxon>Tephritoidea</taxon>
        <taxon>Tephritidae</taxon>
        <taxon>Anastrepha</taxon>
    </lineage>
</organism>
<keyword evidence="8 10" id="KW-0675">Receptor</keyword>
<reference evidence="11" key="2">
    <citation type="submission" date="2022-05" db="EMBL/GenBank/DDBJ databases">
        <authorList>
            <person name="Segura Leon O.L."/>
            <person name="Torres Huerta B."/>
            <person name="Meza Hernandez S.J."/>
        </authorList>
    </citation>
    <scope>NUCLEOTIDE SEQUENCE</scope>
</reference>
<gene>
    <name evidence="11" type="primary">OR7a8</name>
</gene>
<evidence type="ECO:0000313" key="11">
    <source>
        <dbReference type="EMBL" id="UZH23363.1"/>
    </source>
</evidence>
<dbReference type="PANTHER" id="PTHR21137:SF35">
    <property type="entry name" value="ODORANT RECEPTOR 19A-RELATED"/>
    <property type="match status" value="1"/>
</dbReference>
<evidence type="ECO:0000256" key="7">
    <source>
        <dbReference type="ARBA" id="ARBA00023136"/>
    </source>
</evidence>
<evidence type="ECO:0000256" key="8">
    <source>
        <dbReference type="ARBA" id="ARBA00023170"/>
    </source>
</evidence>
<dbReference type="InterPro" id="IPR004117">
    <property type="entry name" value="7tm6_olfct_rcpt"/>
</dbReference>
<keyword evidence="3 10" id="KW-0716">Sensory transduction</keyword>